<evidence type="ECO:0000256" key="1">
    <source>
        <dbReference type="ARBA" id="ARBA00004141"/>
    </source>
</evidence>
<dbReference type="InterPro" id="IPR001320">
    <property type="entry name" value="Iontro_rcpt_C"/>
</dbReference>
<keyword evidence="9" id="KW-1071">Ligand-gated ion channel</keyword>
<evidence type="ECO:0000259" key="12">
    <source>
        <dbReference type="SMART" id="SM00079"/>
    </source>
</evidence>
<evidence type="ECO:0000256" key="10">
    <source>
        <dbReference type="ARBA" id="ARBA00023303"/>
    </source>
</evidence>
<comment type="caution">
    <text evidence="13">The sequence shown here is derived from an EMBL/GenBank/DDBJ whole genome shotgun (WGS) entry which is preliminary data.</text>
</comment>
<dbReference type="AlphaFoldDB" id="A0AAD9N9N8"/>
<keyword evidence="3" id="KW-0812">Transmembrane</keyword>
<evidence type="ECO:0000256" key="2">
    <source>
        <dbReference type="ARBA" id="ARBA00022448"/>
    </source>
</evidence>
<feature type="domain" description="Ionotropic glutamate receptor C-terminal" evidence="12">
    <location>
        <begin position="81"/>
        <end position="319"/>
    </location>
</feature>
<organism evidence="13 14">
    <name type="scientific">Paralvinella palmiformis</name>
    <dbReference type="NCBI Taxonomy" id="53620"/>
    <lineage>
        <taxon>Eukaryota</taxon>
        <taxon>Metazoa</taxon>
        <taxon>Spiralia</taxon>
        <taxon>Lophotrochozoa</taxon>
        <taxon>Annelida</taxon>
        <taxon>Polychaeta</taxon>
        <taxon>Sedentaria</taxon>
        <taxon>Canalipalpata</taxon>
        <taxon>Terebellida</taxon>
        <taxon>Terebelliformia</taxon>
        <taxon>Alvinellidae</taxon>
        <taxon>Paralvinella</taxon>
    </lineage>
</organism>
<evidence type="ECO:0000256" key="5">
    <source>
        <dbReference type="ARBA" id="ARBA00023065"/>
    </source>
</evidence>
<keyword evidence="10" id="KW-0407">Ion channel</keyword>
<keyword evidence="5" id="KW-0406">Ion transport</keyword>
<dbReference type="GO" id="GO:0015276">
    <property type="term" value="F:ligand-gated monoatomic ion channel activity"/>
    <property type="evidence" value="ECO:0007669"/>
    <property type="project" value="InterPro"/>
</dbReference>
<dbReference type="InterPro" id="IPR015683">
    <property type="entry name" value="Ionotropic_Glu_rcpt"/>
</dbReference>
<dbReference type="Proteomes" id="UP001208570">
    <property type="component" value="Unassembled WGS sequence"/>
</dbReference>
<protein>
    <recommendedName>
        <fullName evidence="12">Ionotropic glutamate receptor C-terminal domain-containing protein</fullName>
    </recommendedName>
</protein>
<gene>
    <name evidence="13" type="ORF">LSH36_130g02055</name>
</gene>
<evidence type="ECO:0000313" key="14">
    <source>
        <dbReference type="Proteomes" id="UP001208570"/>
    </source>
</evidence>
<name>A0AAD9N9N8_9ANNE</name>
<evidence type="ECO:0000256" key="9">
    <source>
        <dbReference type="ARBA" id="ARBA00023286"/>
    </source>
</evidence>
<sequence>MFDRRNNDYLCCSHFLTYANNFTQPSQISPYLEVRTEEPRSETEVLDDETVTSSNQTSEQNVTSSAVTIQMVNDHNDVKNTTSVTTAVPAPKSPYRGFIPDLMDLMLPFIPNITSYHIYVVEGDEENSAYTNMLKEVISGKADVAAGPMTVTINKEDYVDFTYPFQRVEATIVVHKTLGERITSLENLVNQDPVGEQKFINYGVREGSAIHKILQVSDDPLHKKMITHFNTNDVALKTTNAKGVNRARFGGYAFILEGSLADWVVGQPPCTLIGVKAGFFKRQYAFAVPQRSEWRDKLNRALVEVSSEMESLSEKWLAPGECSSANWLTPKPLGVSIIAINLLVVLLASGV</sequence>
<comment type="subcellular location">
    <subcellularLocation>
        <location evidence="1">Membrane</location>
        <topology evidence="1">Multi-pass membrane protein</topology>
    </subcellularLocation>
</comment>
<dbReference type="Gene3D" id="3.40.190.10">
    <property type="entry name" value="Periplasmic binding protein-like II"/>
    <property type="match status" value="2"/>
</dbReference>
<keyword evidence="7" id="KW-0675">Receptor</keyword>
<dbReference type="InterPro" id="IPR019594">
    <property type="entry name" value="Glu/Gly-bd"/>
</dbReference>
<dbReference type="Pfam" id="PF10613">
    <property type="entry name" value="Lig_chan-Glu_bd"/>
    <property type="match status" value="1"/>
</dbReference>
<keyword evidence="2" id="KW-0813">Transport</keyword>
<evidence type="ECO:0000256" key="11">
    <source>
        <dbReference type="SAM" id="MobiDB-lite"/>
    </source>
</evidence>
<dbReference type="EMBL" id="JAODUP010000130">
    <property type="protein sequence ID" value="KAK2160568.1"/>
    <property type="molecule type" value="Genomic_DNA"/>
</dbReference>
<keyword evidence="4" id="KW-1133">Transmembrane helix</keyword>
<evidence type="ECO:0000313" key="13">
    <source>
        <dbReference type="EMBL" id="KAK2160568.1"/>
    </source>
</evidence>
<keyword evidence="8" id="KW-0325">Glycoprotein</keyword>
<evidence type="ECO:0000256" key="6">
    <source>
        <dbReference type="ARBA" id="ARBA00023136"/>
    </source>
</evidence>
<dbReference type="SMART" id="SM00079">
    <property type="entry name" value="PBPe"/>
    <property type="match status" value="1"/>
</dbReference>
<proteinExistence type="predicted"/>
<dbReference type="GO" id="GO:0016020">
    <property type="term" value="C:membrane"/>
    <property type="evidence" value="ECO:0007669"/>
    <property type="project" value="UniProtKB-SubCell"/>
</dbReference>
<keyword evidence="14" id="KW-1185">Reference proteome</keyword>
<evidence type="ECO:0000256" key="8">
    <source>
        <dbReference type="ARBA" id="ARBA00023180"/>
    </source>
</evidence>
<accession>A0AAD9N9N8</accession>
<keyword evidence="6" id="KW-0472">Membrane</keyword>
<feature type="region of interest" description="Disordered" evidence="11">
    <location>
        <begin position="38"/>
        <end position="64"/>
    </location>
</feature>
<feature type="compositionally biased region" description="Polar residues" evidence="11">
    <location>
        <begin position="51"/>
        <end position="64"/>
    </location>
</feature>
<evidence type="ECO:0000256" key="7">
    <source>
        <dbReference type="ARBA" id="ARBA00023170"/>
    </source>
</evidence>
<reference evidence="13" key="1">
    <citation type="journal article" date="2023" name="Mol. Biol. Evol.">
        <title>Third-Generation Sequencing Reveals the Adaptive Role of the Epigenome in Three Deep-Sea Polychaetes.</title>
        <authorList>
            <person name="Perez M."/>
            <person name="Aroh O."/>
            <person name="Sun Y."/>
            <person name="Lan Y."/>
            <person name="Juniper S.K."/>
            <person name="Young C.R."/>
            <person name="Angers B."/>
            <person name="Qian P.Y."/>
        </authorList>
    </citation>
    <scope>NUCLEOTIDE SEQUENCE</scope>
    <source>
        <strain evidence="13">P08H-3</strain>
    </source>
</reference>
<evidence type="ECO:0000256" key="4">
    <source>
        <dbReference type="ARBA" id="ARBA00022989"/>
    </source>
</evidence>
<dbReference type="PANTHER" id="PTHR18966">
    <property type="entry name" value="IONOTROPIC GLUTAMATE RECEPTOR"/>
    <property type="match status" value="1"/>
</dbReference>
<dbReference type="SUPFAM" id="SSF53850">
    <property type="entry name" value="Periplasmic binding protein-like II"/>
    <property type="match status" value="1"/>
</dbReference>
<evidence type="ECO:0000256" key="3">
    <source>
        <dbReference type="ARBA" id="ARBA00022692"/>
    </source>
</evidence>